<dbReference type="KEGG" id="lacs:H4075_17655"/>
<comment type="catalytic activity">
    <reaction evidence="1">
        <text>ATP + protein L-histidine = ADP + protein N-phospho-L-histidine.</text>
        <dbReference type="EC" id="2.7.13.3"/>
    </reaction>
</comment>
<dbReference type="RefSeq" id="WP_182802142.1">
    <property type="nucleotide sequence ID" value="NZ_CP060007.1"/>
</dbReference>
<dbReference type="SUPFAM" id="SSF55874">
    <property type="entry name" value="ATPase domain of HSP90 chaperone/DNA topoisomerase II/histidine kinase"/>
    <property type="match status" value="1"/>
</dbReference>
<evidence type="ECO:0000256" key="3">
    <source>
        <dbReference type="ARBA" id="ARBA00022553"/>
    </source>
</evidence>
<dbReference type="GO" id="GO:0016020">
    <property type="term" value="C:membrane"/>
    <property type="evidence" value="ECO:0007669"/>
    <property type="project" value="InterPro"/>
</dbReference>
<dbReference type="InterPro" id="IPR003594">
    <property type="entry name" value="HATPase_dom"/>
</dbReference>
<dbReference type="InterPro" id="IPR050482">
    <property type="entry name" value="Sensor_HK_TwoCompSys"/>
</dbReference>
<dbReference type="Pfam" id="PF07730">
    <property type="entry name" value="HisKA_3"/>
    <property type="match status" value="1"/>
</dbReference>
<accession>A0A7G5XEH7</accession>
<dbReference type="InterPro" id="IPR036890">
    <property type="entry name" value="HATPase_C_sf"/>
</dbReference>
<keyword evidence="12" id="KW-1185">Reference proteome</keyword>
<organism evidence="11 12">
    <name type="scientific">Lacibacter sediminis</name>
    <dbReference type="NCBI Taxonomy" id="2760713"/>
    <lineage>
        <taxon>Bacteria</taxon>
        <taxon>Pseudomonadati</taxon>
        <taxon>Bacteroidota</taxon>
        <taxon>Chitinophagia</taxon>
        <taxon>Chitinophagales</taxon>
        <taxon>Chitinophagaceae</taxon>
        <taxon>Lacibacter</taxon>
    </lineage>
</organism>
<evidence type="ECO:0000313" key="12">
    <source>
        <dbReference type="Proteomes" id="UP000515344"/>
    </source>
</evidence>
<evidence type="ECO:0000256" key="1">
    <source>
        <dbReference type="ARBA" id="ARBA00000085"/>
    </source>
</evidence>
<dbReference type="AlphaFoldDB" id="A0A7G5XEH7"/>
<sequence length="271" mass="30607">MDSETSQLLIYFTIAILLLGFFLIVFVIIYRLRMNNYLKEKEQTKLLYEQTLLQTQLEIQEQTLKNISQEIHDNVGQVLTLAKLNLATTAVDDSGAMEKIKTSQQLIGKAIQDLRDLSRSLNTDYVEEMGLLRSIEYELELLKKTGSIQTSFNISGETEKLDKQKELILFRIVQEAMHNVIRHADAGKINATVVFNNHIMEICIEDNGKGFDLKPITASGNKSFGLGIRNMHERATLIGARFSINSEPGAGTKLYLQVPLNETIDEAGRKN</sequence>
<keyword evidence="3" id="KW-0597">Phosphoprotein</keyword>
<feature type="domain" description="Histidine kinase" evidence="10">
    <location>
        <begin position="66"/>
        <end position="262"/>
    </location>
</feature>
<dbReference type="CDD" id="cd16917">
    <property type="entry name" value="HATPase_UhpB-NarQ-NarX-like"/>
    <property type="match status" value="1"/>
</dbReference>
<proteinExistence type="predicted"/>
<dbReference type="Proteomes" id="UP000515344">
    <property type="component" value="Chromosome"/>
</dbReference>
<keyword evidence="4" id="KW-0808">Transferase</keyword>
<dbReference type="GO" id="GO:0005524">
    <property type="term" value="F:ATP binding"/>
    <property type="evidence" value="ECO:0007669"/>
    <property type="project" value="UniProtKB-KW"/>
</dbReference>
<evidence type="ECO:0000256" key="4">
    <source>
        <dbReference type="ARBA" id="ARBA00022679"/>
    </source>
</evidence>
<dbReference type="PANTHER" id="PTHR24421">
    <property type="entry name" value="NITRATE/NITRITE SENSOR PROTEIN NARX-RELATED"/>
    <property type="match status" value="1"/>
</dbReference>
<dbReference type="Gene3D" id="1.20.5.1930">
    <property type="match status" value="1"/>
</dbReference>
<protein>
    <recommendedName>
        <fullName evidence="2">histidine kinase</fullName>
        <ecNumber evidence="2">2.7.13.3</ecNumber>
    </recommendedName>
</protein>
<name>A0A7G5XEH7_9BACT</name>
<evidence type="ECO:0000256" key="8">
    <source>
        <dbReference type="ARBA" id="ARBA00023012"/>
    </source>
</evidence>
<gene>
    <name evidence="11" type="ORF">H4075_17655</name>
</gene>
<keyword evidence="8" id="KW-0902">Two-component regulatory system</keyword>
<dbReference type="GO" id="GO:0000155">
    <property type="term" value="F:phosphorelay sensor kinase activity"/>
    <property type="evidence" value="ECO:0007669"/>
    <property type="project" value="InterPro"/>
</dbReference>
<dbReference type="InterPro" id="IPR005467">
    <property type="entry name" value="His_kinase_dom"/>
</dbReference>
<dbReference type="InterPro" id="IPR011712">
    <property type="entry name" value="Sig_transdc_His_kin_sub3_dim/P"/>
</dbReference>
<feature type="transmembrane region" description="Helical" evidence="9">
    <location>
        <begin position="6"/>
        <end position="30"/>
    </location>
</feature>
<keyword evidence="7" id="KW-0067">ATP-binding</keyword>
<evidence type="ECO:0000256" key="2">
    <source>
        <dbReference type="ARBA" id="ARBA00012438"/>
    </source>
</evidence>
<dbReference type="GO" id="GO:0046983">
    <property type="term" value="F:protein dimerization activity"/>
    <property type="evidence" value="ECO:0007669"/>
    <property type="project" value="InterPro"/>
</dbReference>
<evidence type="ECO:0000256" key="6">
    <source>
        <dbReference type="ARBA" id="ARBA00022777"/>
    </source>
</evidence>
<dbReference type="PANTHER" id="PTHR24421:SF10">
    <property type="entry name" value="NITRATE_NITRITE SENSOR PROTEIN NARQ"/>
    <property type="match status" value="1"/>
</dbReference>
<dbReference type="EMBL" id="CP060007">
    <property type="protein sequence ID" value="QNA43880.1"/>
    <property type="molecule type" value="Genomic_DNA"/>
</dbReference>
<dbReference type="SMART" id="SM00387">
    <property type="entry name" value="HATPase_c"/>
    <property type="match status" value="1"/>
</dbReference>
<keyword evidence="9" id="KW-0812">Transmembrane</keyword>
<keyword evidence="5" id="KW-0547">Nucleotide-binding</keyword>
<keyword evidence="9" id="KW-1133">Transmembrane helix</keyword>
<evidence type="ECO:0000256" key="9">
    <source>
        <dbReference type="SAM" id="Phobius"/>
    </source>
</evidence>
<keyword evidence="9" id="KW-0472">Membrane</keyword>
<evidence type="ECO:0000256" key="5">
    <source>
        <dbReference type="ARBA" id="ARBA00022741"/>
    </source>
</evidence>
<evidence type="ECO:0000313" key="11">
    <source>
        <dbReference type="EMBL" id="QNA43880.1"/>
    </source>
</evidence>
<dbReference type="PROSITE" id="PS50109">
    <property type="entry name" value="HIS_KIN"/>
    <property type="match status" value="1"/>
</dbReference>
<dbReference type="Gene3D" id="3.30.565.10">
    <property type="entry name" value="Histidine kinase-like ATPase, C-terminal domain"/>
    <property type="match status" value="1"/>
</dbReference>
<dbReference type="Pfam" id="PF02518">
    <property type="entry name" value="HATPase_c"/>
    <property type="match status" value="1"/>
</dbReference>
<dbReference type="EC" id="2.7.13.3" evidence="2"/>
<evidence type="ECO:0000256" key="7">
    <source>
        <dbReference type="ARBA" id="ARBA00022840"/>
    </source>
</evidence>
<reference evidence="12" key="1">
    <citation type="submission" date="2020-08" db="EMBL/GenBank/DDBJ databases">
        <title>Lacibacter sp. S13-6-6 genome sequencing.</title>
        <authorList>
            <person name="Jin L."/>
        </authorList>
    </citation>
    <scope>NUCLEOTIDE SEQUENCE [LARGE SCALE GENOMIC DNA]</scope>
    <source>
        <strain evidence="12">S13-6-6</strain>
    </source>
</reference>
<keyword evidence="6 11" id="KW-0418">Kinase</keyword>
<evidence type="ECO:0000259" key="10">
    <source>
        <dbReference type="PROSITE" id="PS50109"/>
    </source>
</evidence>